<dbReference type="InterPro" id="IPR002686">
    <property type="entry name" value="Transposase_17"/>
</dbReference>
<dbReference type="Pfam" id="PF01797">
    <property type="entry name" value="Y1_Tnp"/>
    <property type="match status" value="1"/>
</dbReference>
<accession>A0A081BR88</accession>
<dbReference type="PANTHER" id="PTHR33360">
    <property type="entry name" value="TRANSPOSASE FOR INSERTION SEQUENCE ELEMENT IS200"/>
    <property type="match status" value="1"/>
</dbReference>
<dbReference type="GO" id="GO:0004803">
    <property type="term" value="F:transposase activity"/>
    <property type="evidence" value="ECO:0007669"/>
    <property type="project" value="InterPro"/>
</dbReference>
<dbReference type="HOGENOM" id="CLU_1831182_0_0_0"/>
<evidence type="ECO:0000259" key="1">
    <source>
        <dbReference type="SMART" id="SM01321"/>
    </source>
</evidence>
<dbReference type="EMBL" id="DF820460">
    <property type="protein sequence ID" value="GAK53919.1"/>
    <property type="molecule type" value="Genomic_DNA"/>
</dbReference>
<dbReference type="InterPro" id="IPR036515">
    <property type="entry name" value="Transposase_17_sf"/>
</dbReference>
<dbReference type="AlphaFoldDB" id="A0A081BR88"/>
<dbReference type="Gene3D" id="3.30.70.1290">
    <property type="entry name" value="Transposase IS200-like"/>
    <property type="match status" value="1"/>
</dbReference>
<name>A0A081BR88_9BACT</name>
<evidence type="ECO:0000313" key="3">
    <source>
        <dbReference type="Proteomes" id="UP000030700"/>
    </source>
</evidence>
<dbReference type="SMART" id="SM01321">
    <property type="entry name" value="Y1_Tnp"/>
    <property type="match status" value="1"/>
</dbReference>
<feature type="domain" description="Transposase IS200-like" evidence="1">
    <location>
        <begin position="16"/>
        <end position="121"/>
    </location>
</feature>
<dbReference type="GO" id="GO:0006313">
    <property type="term" value="P:DNA transposition"/>
    <property type="evidence" value="ECO:0007669"/>
    <property type="project" value="InterPro"/>
</dbReference>
<dbReference type="PANTHER" id="PTHR33360:SF2">
    <property type="entry name" value="TRANSPOSASE FOR INSERTION SEQUENCE ELEMENT IS200"/>
    <property type="match status" value="1"/>
</dbReference>
<reference evidence="2" key="1">
    <citation type="journal article" date="2015" name="PeerJ">
        <title>First genomic representation of candidate bacterial phylum KSB3 points to enhanced environmental sensing as a trigger of wastewater bulking.</title>
        <authorList>
            <person name="Sekiguchi Y."/>
            <person name="Ohashi A."/>
            <person name="Parks D.H."/>
            <person name="Yamauchi T."/>
            <person name="Tyson G.W."/>
            <person name="Hugenholtz P."/>
        </authorList>
    </citation>
    <scope>NUCLEOTIDE SEQUENCE [LARGE SCALE GENOMIC DNA]</scope>
</reference>
<evidence type="ECO:0000313" key="2">
    <source>
        <dbReference type="EMBL" id="GAK53919.1"/>
    </source>
</evidence>
<dbReference type="SUPFAM" id="SSF143422">
    <property type="entry name" value="Transposase IS200-like"/>
    <property type="match status" value="1"/>
</dbReference>
<protein>
    <submittedName>
        <fullName evidence="2">Transposase</fullName>
    </submittedName>
</protein>
<dbReference type="STRING" id="1499966.U14_05194"/>
<keyword evidence="3" id="KW-1185">Reference proteome</keyword>
<proteinExistence type="predicted"/>
<dbReference type="GO" id="GO:0003677">
    <property type="term" value="F:DNA binding"/>
    <property type="evidence" value="ECO:0007669"/>
    <property type="project" value="InterPro"/>
</dbReference>
<dbReference type="Proteomes" id="UP000030700">
    <property type="component" value="Unassembled WGS sequence"/>
</dbReference>
<sequence length="140" mass="16005">MRSSESCHILESGFTAFGEQKKRFPFLTADNTKAILVHIKENAESKGIYIDFINAHRDHVHCLISLNPGQTIDKIMQLLKGESSHWINKQQMTQSAFEWADEYFAIFVSDTQVTSRKRVYQKSGKASSYENVGTGILRIY</sequence>
<gene>
    <name evidence="2" type="ORF">U14_05194</name>
</gene>
<organism evidence="2">
    <name type="scientific">Candidatus Moduliflexus flocculans</name>
    <dbReference type="NCBI Taxonomy" id="1499966"/>
    <lineage>
        <taxon>Bacteria</taxon>
        <taxon>Candidatus Moduliflexota</taxon>
        <taxon>Candidatus Moduliflexia</taxon>
        <taxon>Candidatus Moduliflexales</taxon>
        <taxon>Candidatus Moduliflexaceae</taxon>
    </lineage>
</organism>